<keyword evidence="2" id="KW-1185">Reference proteome</keyword>
<evidence type="ECO:0000313" key="2">
    <source>
        <dbReference type="Proteomes" id="UP001482620"/>
    </source>
</evidence>
<organism evidence="1 2">
    <name type="scientific">Ilyodon furcidens</name>
    <name type="common">goldbreast splitfin</name>
    <dbReference type="NCBI Taxonomy" id="33524"/>
    <lineage>
        <taxon>Eukaryota</taxon>
        <taxon>Metazoa</taxon>
        <taxon>Chordata</taxon>
        <taxon>Craniata</taxon>
        <taxon>Vertebrata</taxon>
        <taxon>Euteleostomi</taxon>
        <taxon>Actinopterygii</taxon>
        <taxon>Neopterygii</taxon>
        <taxon>Teleostei</taxon>
        <taxon>Neoteleostei</taxon>
        <taxon>Acanthomorphata</taxon>
        <taxon>Ovalentaria</taxon>
        <taxon>Atherinomorphae</taxon>
        <taxon>Cyprinodontiformes</taxon>
        <taxon>Goodeidae</taxon>
        <taxon>Ilyodon</taxon>
    </lineage>
</organism>
<name>A0ABV0TBY0_9TELE</name>
<proteinExistence type="predicted"/>
<reference evidence="1 2" key="1">
    <citation type="submission" date="2021-06" db="EMBL/GenBank/DDBJ databases">
        <authorList>
            <person name="Palmer J.M."/>
        </authorList>
    </citation>
    <scope>NUCLEOTIDE SEQUENCE [LARGE SCALE GENOMIC DNA]</scope>
    <source>
        <strain evidence="2">if_2019</strain>
        <tissue evidence="1">Muscle</tissue>
    </source>
</reference>
<gene>
    <name evidence="1" type="ORF">ILYODFUR_020020</name>
</gene>
<evidence type="ECO:0000313" key="1">
    <source>
        <dbReference type="EMBL" id="MEQ2229551.1"/>
    </source>
</evidence>
<comment type="caution">
    <text evidence="1">The sequence shown here is derived from an EMBL/GenBank/DDBJ whole genome shotgun (WGS) entry which is preliminary data.</text>
</comment>
<dbReference type="Proteomes" id="UP001482620">
    <property type="component" value="Unassembled WGS sequence"/>
</dbReference>
<accession>A0ABV0TBY0</accession>
<dbReference type="EMBL" id="JAHRIQ010025208">
    <property type="protein sequence ID" value="MEQ2229551.1"/>
    <property type="molecule type" value="Genomic_DNA"/>
</dbReference>
<sequence>MALWCIPLGIYFQSQQWFLLNRHQNVTRQSNLWAKSYQLPAASIFAAVQTNKVAPIATQFFRINAKMHKKLLVYHNVCKCQLISSIIRPFVMSSTQIYIKQSCHWFSPVCFFKTLYYV</sequence>
<protein>
    <submittedName>
        <fullName evidence="1">Uncharacterized protein</fullName>
    </submittedName>
</protein>